<dbReference type="EMBL" id="CAADRA010005454">
    <property type="protein sequence ID" value="VFT89977.1"/>
    <property type="molecule type" value="Genomic_DNA"/>
</dbReference>
<feature type="chain" id="PRO_5036116230" evidence="1">
    <location>
        <begin position="19"/>
        <end position="440"/>
    </location>
</feature>
<reference evidence="2" key="2">
    <citation type="submission" date="2019-06" db="EMBL/GenBank/DDBJ databases">
        <title>Genomics analysis of Aphanomyces spp. identifies a new class of oomycete effector associated with host adaptation.</title>
        <authorList>
            <person name="Gaulin E."/>
        </authorList>
    </citation>
    <scope>NUCLEOTIDE SEQUENCE</scope>
    <source>
        <strain evidence="2">CBS 578.67</strain>
    </source>
</reference>
<evidence type="ECO:0000313" key="2">
    <source>
        <dbReference type="EMBL" id="KAF0696097.1"/>
    </source>
</evidence>
<dbReference type="Proteomes" id="UP000332933">
    <property type="component" value="Unassembled WGS sequence"/>
</dbReference>
<reference evidence="3 4" key="1">
    <citation type="submission" date="2019-03" db="EMBL/GenBank/DDBJ databases">
        <authorList>
            <person name="Gaulin E."/>
            <person name="Dumas B."/>
        </authorList>
    </citation>
    <scope>NUCLEOTIDE SEQUENCE [LARGE SCALE GENOMIC DNA]</scope>
    <source>
        <strain evidence="3">CBS 568.67</strain>
    </source>
</reference>
<dbReference type="EMBL" id="VJMH01005433">
    <property type="protein sequence ID" value="KAF0696097.1"/>
    <property type="molecule type" value="Genomic_DNA"/>
</dbReference>
<evidence type="ECO:0000313" key="3">
    <source>
        <dbReference type="EMBL" id="VFT89977.1"/>
    </source>
</evidence>
<dbReference type="PANTHER" id="PTHR31485">
    <property type="entry name" value="PEPTIDYL SERINE ALPHA-GALACTOSYLTRANSFERASE"/>
    <property type="match status" value="1"/>
</dbReference>
<proteinExistence type="predicted"/>
<dbReference type="InterPro" id="IPR044845">
    <property type="entry name" value="HPAT/SRGT1-like"/>
</dbReference>
<dbReference type="PANTHER" id="PTHR31485:SF7">
    <property type="entry name" value="PEPTIDYL SERINE ALPHA-GALACTOSYLTRANSFERASE"/>
    <property type="match status" value="1"/>
</dbReference>
<name>A0A485KXL8_9STRA</name>
<dbReference type="GO" id="GO:0016757">
    <property type="term" value="F:glycosyltransferase activity"/>
    <property type="evidence" value="ECO:0007669"/>
    <property type="project" value="InterPro"/>
</dbReference>
<organism evidence="3 4">
    <name type="scientific">Aphanomyces stellatus</name>
    <dbReference type="NCBI Taxonomy" id="120398"/>
    <lineage>
        <taxon>Eukaryota</taxon>
        <taxon>Sar</taxon>
        <taxon>Stramenopiles</taxon>
        <taxon>Oomycota</taxon>
        <taxon>Saprolegniomycetes</taxon>
        <taxon>Saprolegniales</taxon>
        <taxon>Verrucalvaceae</taxon>
        <taxon>Aphanomyces</taxon>
    </lineage>
</organism>
<evidence type="ECO:0000256" key="1">
    <source>
        <dbReference type="SAM" id="SignalP"/>
    </source>
</evidence>
<keyword evidence="4" id="KW-1185">Reference proteome</keyword>
<protein>
    <submittedName>
        <fullName evidence="3">Aste57867_13135 protein</fullName>
    </submittedName>
</protein>
<sequence>MLAAMLLVGAAAVLGGHAAAPFPEHTIVHMVFSTSCDQESRRLHSAALQLSAVRVGHQGPITEIISGCSPDQEATVRAQSTYYPDFHIHFTPSYVPHPVPGINDPGYTPYNKPFGLRHFLTHASGTAAVTGNRPIALVDGDFLLLQPMRVNLGRNLSKYYLGDRTDAITDLVEDGVALAQDWRAYLGAAWFSHEERKVKEKAILCANKPCMNVTDVEAMRYYTSTGPPYVLTKHDALAFVDDYCNFTVEGRKMYPSAWMVEMYAYGAAAANADIKHTIVTHLGVTGPITPGEYWSFLDDDLDNPCKDATTAVYPTERPWTFHFCHAYGKMENTDEGYHFTKHRMPKDILDCNSMLLAMPPSTEWTTLDADLTPEQIAGPDHVVLLEKKRHKTWAECTLIKEMNHAILRIKTDTCPHGFNSHRGFVMKGKDAVYSALPPMS</sequence>
<dbReference type="AlphaFoldDB" id="A0A485KXL8"/>
<keyword evidence="1" id="KW-0732">Signal</keyword>
<evidence type="ECO:0000313" key="4">
    <source>
        <dbReference type="Proteomes" id="UP000332933"/>
    </source>
</evidence>
<dbReference type="OrthoDB" id="2015991at2759"/>
<gene>
    <name evidence="3" type="primary">Aste57867_13135</name>
    <name evidence="2" type="ORF">As57867_013086</name>
    <name evidence="3" type="ORF">ASTE57867_13135</name>
</gene>
<feature type="signal peptide" evidence="1">
    <location>
        <begin position="1"/>
        <end position="18"/>
    </location>
</feature>
<accession>A0A485KXL8</accession>